<dbReference type="Pfam" id="PF01844">
    <property type="entry name" value="HNH"/>
    <property type="match status" value="1"/>
</dbReference>
<organism evidence="6 7">
    <name type="scientific">Pseudomonas alkylphenolica</name>
    <dbReference type="NCBI Taxonomy" id="237609"/>
    <lineage>
        <taxon>Bacteria</taxon>
        <taxon>Pseudomonadati</taxon>
        <taxon>Pseudomonadota</taxon>
        <taxon>Gammaproteobacteria</taxon>
        <taxon>Pseudomonadales</taxon>
        <taxon>Pseudomonadaceae</taxon>
        <taxon>Pseudomonas</taxon>
    </lineage>
</organism>
<name>A0A077FCR6_9PSED</name>
<evidence type="ECO:0000256" key="4">
    <source>
        <dbReference type="ARBA" id="ARBA00040194"/>
    </source>
</evidence>
<dbReference type="CDD" id="cd00085">
    <property type="entry name" value="HNHc"/>
    <property type="match status" value="1"/>
</dbReference>
<dbReference type="KEGG" id="palk:PSAKL28_19020"/>
<evidence type="ECO:0000313" key="7">
    <source>
        <dbReference type="Proteomes" id="UP000028931"/>
    </source>
</evidence>
<dbReference type="Gene3D" id="1.10.30.50">
    <property type="match status" value="1"/>
</dbReference>
<reference evidence="6 7" key="1">
    <citation type="submission" date="2014-07" db="EMBL/GenBank/DDBJ databases">
        <authorList>
            <person name="Lee K."/>
            <person name="Lim J.Y."/>
            <person name="Hwang I."/>
        </authorList>
    </citation>
    <scope>NUCLEOTIDE SEQUENCE [LARGE SCALE GENOMIC DNA]</scope>
    <source>
        <strain evidence="6 7">KL28</strain>
    </source>
</reference>
<keyword evidence="1" id="KW-0540">Nuclease</keyword>
<protein>
    <recommendedName>
        <fullName evidence="4">Putative HNH nuclease YajD</fullName>
    </recommendedName>
</protein>
<evidence type="ECO:0000256" key="3">
    <source>
        <dbReference type="ARBA" id="ARBA00038412"/>
    </source>
</evidence>
<proteinExistence type="inferred from homology"/>
<evidence type="ECO:0000256" key="2">
    <source>
        <dbReference type="ARBA" id="ARBA00022801"/>
    </source>
</evidence>
<comment type="similarity">
    <text evidence="3">Belongs to the HNH nuclease family.</text>
</comment>
<keyword evidence="2" id="KW-0378">Hydrolase</keyword>
<dbReference type="OrthoDB" id="5292295at2"/>
<dbReference type="GO" id="GO:0016787">
    <property type="term" value="F:hydrolase activity"/>
    <property type="evidence" value="ECO:0007669"/>
    <property type="project" value="UniProtKB-KW"/>
</dbReference>
<dbReference type="HOGENOM" id="CLU_108879_2_1_6"/>
<evidence type="ECO:0000259" key="5">
    <source>
        <dbReference type="Pfam" id="PF01844"/>
    </source>
</evidence>
<dbReference type="InterPro" id="IPR003615">
    <property type="entry name" value="HNH_nuc"/>
</dbReference>
<dbReference type="Proteomes" id="UP000028931">
    <property type="component" value="Chromosome"/>
</dbReference>
<dbReference type="GO" id="GO:0003676">
    <property type="term" value="F:nucleic acid binding"/>
    <property type="evidence" value="ECO:0007669"/>
    <property type="project" value="InterPro"/>
</dbReference>
<dbReference type="GO" id="GO:0005829">
    <property type="term" value="C:cytosol"/>
    <property type="evidence" value="ECO:0007669"/>
    <property type="project" value="TreeGrafter"/>
</dbReference>
<dbReference type="PANTHER" id="PTHR41286:SF1">
    <property type="entry name" value="HNH NUCLEASE YAJD-RELATED"/>
    <property type="match status" value="1"/>
</dbReference>
<keyword evidence="6" id="KW-0255">Endonuclease</keyword>
<dbReference type="InterPro" id="IPR002711">
    <property type="entry name" value="HNH"/>
</dbReference>
<evidence type="ECO:0000256" key="1">
    <source>
        <dbReference type="ARBA" id="ARBA00022722"/>
    </source>
</evidence>
<dbReference type="AlphaFoldDB" id="A0A077FCR6"/>
<feature type="domain" description="HNH" evidence="5">
    <location>
        <begin position="30"/>
        <end position="76"/>
    </location>
</feature>
<dbReference type="RefSeq" id="WP_051939235.1">
    <property type="nucleotide sequence ID" value="NZ_CP009048.1"/>
</dbReference>
<dbReference type="GO" id="GO:0008270">
    <property type="term" value="F:zinc ion binding"/>
    <property type="evidence" value="ECO:0007669"/>
    <property type="project" value="InterPro"/>
</dbReference>
<accession>A0A077FCR6</accession>
<evidence type="ECO:0000313" key="6">
    <source>
        <dbReference type="EMBL" id="AIL61126.1"/>
    </source>
</evidence>
<gene>
    <name evidence="6" type="ORF">PSAKL28_19020</name>
</gene>
<sequence length="103" mass="11691">MATGSSWHHLYKTKRWYRLRWHQLQAEPLCRLCAALGLVTAANTVDHIKAHKGVESLFFDASNLQSLCKHCHDSIKQRLEKTGHLVGHDLSGVPLDPIRLVMP</sequence>
<dbReference type="EMBL" id="CP009048">
    <property type="protein sequence ID" value="AIL61126.1"/>
    <property type="molecule type" value="Genomic_DNA"/>
</dbReference>
<dbReference type="GO" id="GO:0004519">
    <property type="term" value="F:endonuclease activity"/>
    <property type="evidence" value="ECO:0007669"/>
    <property type="project" value="UniProtKB-KW"/>
</dbReference>
<dbReference type="PANTHER" id="PTHR41286">
    <property type="entry name" value="HNH NUCLEASE YAJD-RELATED"/>
    <property type="match status" value="1"/>
</dbReference>
<dbReference type="eggNOG" id="COG1403">
    <property type="taxonomic scope" value="Bacteria"/>
</dbReference>